<name>A0A0F9VJE9_9ZZZZ</name>
<proteinExistence type="predicted"/>
<protein>
    <submittedName>
        <fullName evidence="2">Uncharacterized protein</fullName>
    </submittedName>
</protein>
<organism evidence="2">
    <name type="scientific">marine sediment metagenome</name>
    <dbReference type="NCBI Taxonomy" id="412755"/>
    <lineage>
        <taxon>unclassified sequences</taxon>
        <taxon>metagenomes</taxon>
        <taxon>ecological metagenomes</taxon>
    </lineage>
</organism>
<reference evidence="2" key="1">
    <citation type="journal article" date="2015" name="Nature">
        <title>Complex archaea that bridge the gap between prokaryotes and eukaryotes.</title>
        <authorList>
            <person name="Spang A."/>
            <person name="Saw J.H."/>
            <person name="Jorgensen S.L."/>
            <person name="Zaremba-Niedzwiedzka K."/>
            <person name="Martijn J."/>
            <person name="Lind A.E."/>
            <person name="van Eijk R."/>
            <person name="Schleper C."/>
            <person name="Guy L."/>
            <person name="Ettema T.J."/>
        </authorList>
    </citation>
    <scope>NUCLEOTIDE SEQUENCE</scope>
</reference>
<evidence type="ECO:0000313" key="2">
    <source>
        <dbReference type="EMBL" id="KKN65953.1"/>
    </source>
</evidence>
<gene>
    <name evidence="2" type="ORF">LCGC14_0476560</name>
</gene>
<evidence type="ECO:0000256" key="1">
    <source>
        <dbReference type="SAM" id="Coils"/>
    </source>
</evidence>
<keyword evidence="1" id="KW-0175">Coiled coil</keyword>
<sequence length="99" mass="11947">MNKNLKKINRKPHLTAKLTFFDWGWADNIVFKLKARVSEKNKGLVMIERIKTFFSITDDEIQDNDKRELDKEIEEIKRERIKWTRDEKGNIVSPFRPKK</sequence>
<comment type="caution">
    <text evidence="2">The sequence shown here is derived from an EMBL/GenBank/DDBJ whole genome shotgun (WGS) entry which is preliminary data.</text>
</comment>
<dbReference type="AlphaFoldDB" id="A0A0F9VJE9"/>
<dbReference type="EMBL" id="LAZR01000513">
    <property type="protein sequence ID" value="KKN65953.1"/>
    <property type="molecule type" value="Genomic_DNA"/>
</dbReference>
<feature type="coiled-coil region" evidence="1">
    <location>
        <begin position="59"/>
        <end position="86"/>
    </location>
</feature>
<accession>A0A0F9VJE9</accession>